<dbReference type="EMBL" id="CM003377">
    <property type="protein sequence ID" value="KOM47770.1"/>
    <property type="molecule type" value="Genomic_DNA"/>
</dbReference>
<protein>
    <submittedName>
        <fullName evidence="2">Uncharacterized protein</fullName>
    </submittedName>
</protein>
<feature type="compositionally biased region" description="Basic residues" evidence="1">
    <location>
        <begin position="44"/>
        <end position="53"/>
    </location>
</feature>
<dbReference type="AlphaFoldDB" id="A0A0L9UY22"/>
<feature type="compositionally biased region" description="Basic and acidic residues" evidence="1">
    <location>
        <begin position="182"/>
        <end position="204"/>
    </location>
</feature>
<accession>A0A0L9UY22</accession>
<reference evidence="3" key="1">
    <citation type="journal article" date="2015" name="Proc. Natl. Acad. Sci. U.S.A.">
        <title>Genome sequencing of adzuki bean (Vigna angularis) provides insight into high starch and low fat accumulation and domestication.</title>
        <authorList>
            <person name="Yang K."/>
            <person name="Tian Z."/>
            <person name="Chen C."/>
            <person name="Luo L."/>
            <person name="Zhao B."/>
            <person name="Wang Z."/>
            <person name="Yu L."/>
            <person name="Li Y."/>
            <person name="Sun Y."/>
            <person name="Li W."/>
            <person name="Chen Y."/>
            <person name="Li Y."/>
            <person name="Zhang Y."/>
            <person name="Ai D."/>
            <person name="Zhao J."/>
            <person name="Shang C."/>
            <person name="Ma Y."/>
            <person name="Wu B."/>
            <person name="Wang M."/>
            <person name="Gao L."/>
            <person name="Sun D."/>
            <person name="Zhang P."/>
            <person name="Guo F."/>
            <person name="Wang W."/>
            <person name="Li Y."/>
            <person name="Wang J."/>
            <person name="Varshney R.K."/>
            <person name="Wang J."/>
            <person name="Ling H.Q."/>
            <person name="Wan P."/>
        </authorList>
    </citation>
    <scope>NUCLEOTIDE SEQUENCE</scope>
    <source>
        <strain evidence="3">cv. Jingnong 6</strain>
    </source>
</reference>
<proteinExistence type="predicted"/>
<evidence type="ECO:0000256" key="1">
    <source>
        <dbReference type="SAM" id="MobiDB-lite"/>
    </source>
</evidence>
<organism evidence="2 3">
    <name type="scientific">Phaseolus angularis</name>
    <name type="common">Azuki bean</name>
    <name type="synonym">Vigna angularis</name>
    <dbReference type="NCBI Taxonomy" id="3914"/>
    <lineage>
        <taxon>Eukaryota</taxon>
        <taxon>Viridiplantae</taxon>
        <taxon>Streptophyta</taxon>
        <taxon>Embryophyta</taxon>
        <taxon>Tracheophyta</taxon>
        <taxon>Spermatophyta</taxon>
        <taxon>Magnoliopsida</taxon>
        <taxon>eudicotyledons</taxon>
        <taxon>Gunneridae</taxon>
        <taxon>Pentapetalae</taxon>
        <taxon>rosids</taxon>
        <taxon>fabids</taxon>
        <taxon>Fabales</taxon>
        <taxon>Fabaceae</taxon>
        <taxon>Papilionoideae</taxon>
        <taxon>50 kb inversion clade</taxon>
        <taxon>NPAAA clade</taxon>
        <taxon>indigoferoid/millettioid clade</taxon>
        <taxon>Phaseoleae</taxon>
        <taxon>Vigna</taxon>
    </lineage>
</organism>
<evidence type="ECO:0000313" key="3">
    <source>
        <dbReference type="Proteomes" id="UP000053144"/>
    </source>
</evidence>
<dbReference type="Proteomes" id="UP000053144">
    <property type="component" value="Chromosome 7"/>
</dbReference>
<feature type="region of interest" description="Disordered" evidence="1">
    <location>
        <begin position="1"/>
        <end position="55"/>
    </location>
</feature>
<sequence length="243" mass="27690">MEVHGDGWSGVQRDEERGGHQVHGFGRLRLERWQQQNKGEATKRSSRLKRRKEHTASSFNVLHAAAHGHGKPNHFWIEGGDHVDGESRPGLLHVQQPPRGRRGEKTHIQQLKCVKRGRKWKGRRVDSLSWNEEGCSRSQHVERKKHQQSPAAARRQAASGSTAWSSRSSVGGMLRPTQQQECMKKPHEKLGGCKMKRDSRSQQMEEVKPLYAHWRGDNAGREECLGHQLHAATTKREEIPPDC</sequence>
<feature type="compositionally biased region" description="Low complexity" evidence="1">
    <location>
        <begin position="148"/>
        <end position="172"/>
    </location>
</feature>
<feature type="region of interest" description="Disordered" evidence="1">
    <location>
        <begin position="133"/>
        <end position="204"/>
    </location>
</feature>
<name>A0A0L9UY22_PHAAN</name>
<evidence type="ECO:0000313" key="2">
    <source>
        <dbReference type="EMBL" id="KOM47770.1"/>
    </source>
</evidence>
<gene>
    <name evidence="2" type="ORF">LR48_Vigan07g147400</name>
</gene>
<dbReference type="Gramene" id="KOM47770">
    <property type="protein sequence ID" value="KOM47770"/>
    <property type="gene ID" value="LR48_Vigan07g147400"/>
</dbReference>